<sequence>MPSAANLANKELRFALLSLFPSADLKLVSEAARCGDLDVATDFLRNALSERDAGAAASVDGVDLPPCEASGKGGSETSATRDAEKDAADAADAAAKLAALALAELEVPADALKAAELEAALKAAKSEAPAHGGYKPKNGSLSQDGWEIKCHVDLDKTCQSLRTLESEKKQTAVDTILKQVGTDNTAAFAAVCFERMLQREQQMDEECCVFYHHYNSASLLYEVQAEIARHAFKLPDTFAPLPRIFAGHFNEATISKLIAAFDTRGTLKGQDHDPWFRSLAISASPTLFAFGSEAPPLTCFRQGYGCTDLSFKGLLTDMLQEACAVSKETAAALTAKLAEVGADFGLQVSGYGHAGNSTVKRLGGQMLQIFIRKIPGFHAEKALFWRTLPLQVLFRACLWCERCYDLKQSLVIAEAACG</sequence>
<evidence type="ECO:0000313" key="3">
    <source>
        <dbReference type="Proteomes" id="UP000604046"/>
    </source>
</evidence>
<accession>A0A812ND43</accession>
<name>A0A812ND43_9DINO</name>
<gene>
    <name evidence="2" type="ORF">SNAT2548_LOCUS15817</name>
</gene>
<dbReference type="OrthoDB" id="428507at2759"/>
<dbReference type="Proteomes" id="UP000604046">
    <property type="component" value="Unassembled WGS sequence"/>
</dbReference>
<organism evidence="2 3">
    <name type="scientific">Symbiodinium natans</name>
    <dbReference type="NCBI Taxonomy" id="878477"/>
    <lineage>
        <taxon>Eukaryota</taxon>
        <taxon>Sar</taxon>
        <taxon>Alveolata</taxon>
        <taxon>Dinophyceae</taxon>
        <taxon>Suessiales</taxon>
        <taxon>Symbiodiniaceae</taxon>
        <taxon>Symbiodinium</taxon>
    </lineage>
</organism>
<dbReference type="EMBL" id="CAJNDS010002065">
    <property type="protein sequence ID" value="CAE7300657.1"/>
    <property type="molecule type" value="Genomic_DNA"/>
</dbReference>
<keyword evidence="3" id="KW-1185">Reference proteome</keyword>
<dbReference type="AlphaFoldDB" id="A0A812ND43"/>
<feature type="region of interest" description="Disordered" evidence="1">
    <location>
        <begin position="59"/>
        <end position="86"/>
    </location>
</feature>
<reference evidence="2" key="1">
    <citation type="submission" date="2021-02" db="EMBL/GenBank/DDBJ databases">
        <authorList>
            <person name="Dougan E. K."/>
            <person name="Rhodes N."/>
            <person name="Thang M."/>
            <person name="Chan C."/>
        </authorList>
    </citation>
    <scope>NUCLEOTIDE SEQUENCE</scope>
</reference>
<comment type="caution">
    <text evidence="2">The sequence shown here is derived from an EMBL/GenBank/DDBJ whole genome shotgun (WGS) entry which is preliminary data.</text>
</comment>
<evidence type="ECO:0000256" key="1">
    <source>
        <dbReference type="SAM" id="MobiDB-lite"/>
    </source>
</evidence>
<evidence type="ECO:0000313" key="2">
    <source>
        <dbReference type="EMBL" id="CAE7300657.1"/>
    </source>
</evidence>
<proteinExistence type="predicted"/>
<protein>
    <submittedName>
        <fullName evidence="2">Uncharacterized protein</fullName>
    </submittedName>
</protein>